<keyword evidence="3" id="KW-1185">Reference proteome</keyword>
<keyword evidence="1" id="KW-0812">Transmembrane</keyword>
<keyword evidence="1" id="KW-1133">Transmembrane helix</keyword>
<evidence type="ECO:0000256" key="1">
    <source>
        <dbReference type="SAM" id="Phobius"/>
    </source>
</evidence>
<sequence length="83" mass="9617">MGGGRYSRAMLYVIVKHSSCTGHSWPDACMFFLFIELSAIVYLNSLRCWLRRRLHATYDTVVFQHRNAEVTAGVPNYVNNDCW</sequence>
<name>A0AAD9NQP2_RIDPI</name>
<keyword evidence="1" id="KW-0472">Membrane</keyword>
<dbReference type="Proteomes" id="UP001209878">
    <property type="component" value="Unassembled WGS sequence"/>
</dbReference>
<dbReference type="EMBL" id="JAODUO010000503">
    <property type="protein sequence ID" value="KAK2179242.1"/>
    <property type="molecule type" value="Genomic_DNA"/>
</dbReference>
<comment type="caution">
    <text evidence="2">The sequence shown here is derived from an EMBL/GenBank/DDBJ whole genome shotgun (WGS) entry which is preliminary data.</text>
</comment>
<evidence type="ECO:0000313" key="3">
    <source>
        <dbReference type="Proteomes" id="UP001209878"/>
    </source>
</evidence>
<protein>
    <submittedName>
        <fullName evidence="2">Uncharacterized protein</fullName>
    </submittedName>
</protein>
<proteinExistence type="predicted"/>
<accession>A0AAD9NQP2</accession>
<dbReference type="AlphaFoldDB" id="A0AAD9NQP2"/>
<reference evidence="2" key="1">
    <citation type="journal article" date="2023" name="Mol. Biol. Evol.">
        <title>Third-Generation Sequencing Reveals the Adaptive Role of the Epigenome in Three Deep-Sea Polychaetes.</title>
        <authorList>
            <person name="Perez M."/>
            <person name="Aroh O."/>
            <person name="Sun Y."/>
            <person name="Lan Y."/>
            <person name="Juniper S.K."/>
            <person name="Young C.R."/>
            <person name="Angers B."/>
            <person name="Qian P.Y."/>
        </authorList>
    </citation>
    <scope>NUCLEOTIDE SEQUENCE</scope>
    <source>
        <strain evidence="2">R07B-5</strain>
    </source>
</reference>
<gene>
    <name evidence="2" type="ORF">NP493_503g01019</name>
</gene>
<organism evidence="2 3">
    <name type="scientific">Ridgeia piscesae</name>
    <name type="common">Tubeworm</name>
    <dbReference type="NCBI Taxonomy" id="27915"/>
    <lineage>
        <taxon>Eukaryota</taxon>
        <taxon>Metazoa</taxon>
        <taxon>Spiralia</taxon>
        <taxon>Lophotrochozoa</taxon>
        <taxon>Annelida</taxon>
        <taxon>Polychaeta</taxon>
        <taxon>Sedentaria</taxon>
        <taxon>Canalipalpata</taxon>
        <taxon>Sabellida</taxon>
        <taxon>Siboglinidae</taxon>
        <taxon>Ridgeia</taxon>
    </lineage>
</organism>
<evidence type="ECO:0000313" key="2">
    <source>
        <dbReference type="EMBL" id="KAK2179242.1"/>
    </source>
</evidence>
<feature type="transmembrane region" description="Helical" evidence="1">
    <location>
        <begin position="25"/>
        <end position="43"/>
    </location>
</feature>